<gene>
    <name evidence="3" type="ORF">DCF25_19180</name>
</gene>
<reference evidence="3 4" key="2">
    <citation type="submission" date="2018-06" db="EMBL/GenBank/DDBJ databases">
        <title>Metagenomic assembly of (sub)arctic Cyanobacteria and their associated microbiome from non-axenic cultures.</title>
        <authorList>
            <person name="Baurain D."/>
        </authorList>
    </citation>
    <scope>NUCLEOTIDE SEQUENCE [LARGE SCALE GENOMIC DNA]</scope>
    <source>
        <strain evidence="3">ULC129bin1</strain>
    </source>
</reference>
<feature type="region of interest" description="Disordered" evidence="1">
    <location>
        <begin position="35"/>
        <end position="63"/>
    </location>
</feature>
<feature type="signal peptide" evidence="2">
    <location>
        <begin position="1"/>
        <end position="17"/>
    </location>
</feature>
<evidence type="ECO:0000256" key="1">
    <source>
        <dbReference type="SAM" id="MobiDB-lite"/>
    </source>
</evidence>
<evidence type="ECO:0000313" key="3">
    <source>
        <dbReference type="EMBL" id="PZO11551.1"/>
    </source>
</evidence>
<name>A0A2W4VHB1_9CYAN</name>
<organism evidence="3 4">
    <name type="scientific">Leptolyngbya foveolarum</name>
    <dbReference type="NCBI Taxonomy" id="47253"/>
    <lineage>
        <taxon>Bacteria</taxon>
        <taxon>Bacillati</taxon>
        <taxon>Cyanobacteriota</taxon>
        <taxon>Cyanophyceae</taxon>
        <taxon>Leptolyngbyales</taxon>
        <taxon>Leptolyngbyaceae</taxon>
        <taxon>Leptolyngbya group</taxon>
        <taxon>Leptolyngbya</taxon>
    </lineage>
</organism>
<protein>
    <submittedName>
        <fullName evidence="3">Uncharacterized protein</fullName>
    </submittedName>
</protein>
<dbReference type="PROSITE" id="PS51257">
    <property type="entry name" value="PROKAR_LIPOPROTEIN"/>
    <property type="match status" value="1"/>
</dbReference>
<comment type="caution">
    <text evidence="3">The sequence shown here is derived from an EMBL/GenBank/DDBJ whole genome shotgun (WGS) entry which is preliminary data.</text>
</comment>
<feature type="compositionally biased region" description="Polar residues" evidence="1">
    <location>
        <begin position="47"/>
        <end position="58"/>
    </location>
</feature>
<dbReference type="AlphaFoldDB" id="A0A2W4VHB1"/>
<evidence type="ECO:0000313" key="4">
    <source>
        <dbReference type="Proteomes" id="UP000249354"/>
    </source>
</evidence>
<proteinExistence type="predicted"/>
<dbReference type="EMBL" id="QBMC01000178">
    <property type="protein sequence ID" value="PZO11551.1"/>
    <property type="molecule type" value="Genomic_DNA"/>
</dbReference>
<evidence type="ECO:0000256" key="2">
    <source>
        <dbReference type="SAM" id="SignalP"/>
    </source>
</evidence>
<keyword evidence="2" id="KW-0732">Signal</keyword>
<reference evidence="4" key="1">
    <citation type="submission" date="2018-04" db="EMBL/GenBank/DDBJ databases">
        <authorList>
            <person name="Cornet L."/>
        </authorList>
    </citation>
    <scope>NUCLEOTIDE SEQUENCE [LARGE SCALE GENOMIC DNA]</scope>
</reference>
<feature type="chain" id="PRO_5016051357" evidence="2">
    <location>
        <begin position="18"/>
        <end position="197"/>
    </location>
</feature>
<accession>A0A2W4VHB1</accession>
<sequence length="197" mass="20951">MATYRTCKSLFTGIAIAASLLLTVGCSHSMPTDEQVQKGAAAKEASTGDQASSATPTNDGKMAMGAEAKGVNTNHDVFHSRSLEVPAGTPVPGLSVEVEEDSVRGWNLYVGTANFTFEPSKVNGESLPTEGYAHLYINDQPAQRIYGTWTHLPELPPGTDKLRVTLMANGHETITTQGQPIEESVTVEVYDPNAATN</sequence>
<dbReference type="Proteomes" id="UP000249354">
    <property type="component" value="Unassembled WGS sequence"/>
</dbReference>